<keyword evidence="5 6" id="KW-0472">Membrane</keyword>
<evidence type="ECO:0000256" key="5">
    <source>
        <dbReference type="ARBA" id="ARBA00023136"/>
    </source>
</evidence>
<dbReference type="EMBL" id="FNIM01000006">
    <property type="protein sequence ID" value="SDN53486.1"/>
    <property type="molecule type" value="Genomic_DNA"/>
</dbReference>
<name>A0A1H0C6M1_9ACTO</name>
<evidence type="ECO:0000313" key="8">
    <source>
        <dbReference type="EMBL" id="SDN53486.1"/>
    </source>
</evidence>
<feature type="transmembrane region" description="Helical" evidence="6">
    <location>
        <begin position="334"/>
        <end position="353"/>
    </location>
</feature>
<dbReference type="GO" id="GO:0005886">
    <property type="term" value="C:plasma membrane"/>
    <property type="evidence" value="ECO:0007669"/>
    <property type="project" value="UniProtKB-SubCell"/>
</dbReference>
<feature type="domain" description="Membrane transport protein MMPL" evidence="7">
    <location>
        <begin position="81"/>
        <end position="426"/>
    </location>
</feature>
<reference evidence="9" key="1">
    <citation type="submission" date="2016-10" db="EMBL/GenBank/DDBJ databases">
        <authorList>
            <person name="Varghese N."/>
            <person name="Submissions S."/>
        </authorList>
    </citation>
    <scope>NUCLEOTIDE SEQUENCE [LARGE SCALE GENOMIC DNA]</scope>
    <source>
        <strain evidence="9">DSM 27982</strain>
    </source>
</reference>
<accession>A0A1H0C6M1</accession>
<comment type="subcellular location">
    <subcellularLocation>
        <location evidence="1">Cell membrane</location>
        <topology evidence="1">Multi-pass membrane protein</topology>
    </subcellularLocation>
</comment>
<keyword evidence="2" id="KW-1003">Cell membrane</keyword>
<dbReference type="InterPro" id="IPR050545">
    <property type="entry name" value="Mycobact_MmpL"/>
</dbReference>
<evidence type="ECO:0000256" key="6">
    <source>
        <dbReference type="SAM" id="Phobius"/>
    </source>
</evidence>
<feature type="transmembrane region" description="Helical" evidence="6">
    <location>
        <begin position="428"/>
        <end position="447"/>
    </location>
</feature>
<feature type="transmembrane region" description="Helical" evidence="6">
    <location>
        <begin position="219"/>
        <end position="252"/>
    </location>
</feature>
<organism evidence="8 9">
    <name type="scientific">Actinomyces ruminicola</name>
    <dbReference type="NCBI Taxonomy" id="332524"/>
    <lineage>
        <taxon>Bacteria</taxon>
        <taxon>Bacillati</taxon>
        <taxon>Actinomycetota</taxon>
        <taxon>Actinomycetes</taxon>
        <taxon>Actinomycetales</taxon>
        <taxon>Actinomycetaceae</taxon>
        <taxon>Actinomyces</taxon>
    </lineage>
</organism>
<feature type="domain" description="Membrane transport protein MMPL" evidence="7">
    <location>
        <begin position="460"/>
        <end position="752"/>
    </location>
</feature>
<feature type="transmembrane region" description="Helical" evidence="6">
    <location>
        <begin position="715"/>
        <end position="734"/>
    </location>
</feature>
<keyword evidence="4 6" id="KW-1133">Transmembrane helix</keyword>
<gene>
    <name evidence="8" type="ORF">SAMN05216355_10615</name>
</gene>
<dbReference type="InterPro" id="IPR004869">
    <property type="entry name" value="MMPL_dom"/>
</dbReference>
<dbReference type="PANTHER" id="PTHR33406">
    <property type="entry name" value="MEMBRANE PROTEIN MJ1562-RELATED"/>
    <property type="match status" value="1"/>
</dbReference>
<feature type="transmembrane region" description="Helical" evidence="6">
    <location>
        <begin position="13"/>
        <end position="35"/>
    </location>
</feature>
<evidence type="ECO:0000256" key="3">
    <source>
        <dbReference type="ARBA" id="ARBA00022692"/>
    </source>
</evidence>
<evidence type="ECO:0000256" key="4">
    <source>
        <dbReference type="ARBA" id="ARBA00022989"/>
    </source>
</evidence>
<dbReference type="Proteomes" id="UP000198541">
    <property type="component" value="Unassembled WGS sequence"/>
</dbReference>
<dbReference type="SUPFAM" id="SSF82866">
    <property type="entry name" value="Multidrug efflux transporter AcrB transmembrane domain"/>
    <property type="match status" value="2"/>
</dbReference>
<evidence type="ECO:0000313" key="9">
    <source>
        <dbReference type="Proteomes" id="UP000198541"/>
    </source>
</evidence>
<feature type="transmembrane region" description="Helical" evidence="6">
    <location>
        <begin position="569"/>
        <end position="591"/>
    </location>
</feature>
<feature type="transmembrane region" description="Helical" evidence="6">
    <location>
        <begin position="359"/>
        <end position="385"/>
    </location>
</feature>
<dbReference type="STRING" id="332524.SAMN04487766_11184"/>
<dbReference type="Pfam" id="PF03176">
    <property type="entry name" value="MMPL"/>
    <property type="match status" value="2"/>
</dbReference>
<proteinExistence type="predicted"/>
<feature type="transmembrane region" description="Helical" evidence="6">
    <location>
        <begin position="603"/>
        <end position="621"/>
    </location>
</feature>
<keyword evidence="9" id="KW-1185">Reference proteome</keyword>
<evidence type="ECO:0000259" key="7">
    <source>
        <dbReference type="Pfam" id="PF03176"/>
    </source>
</evidence>
<protein>
    <submittedName>
        <fullName evidence="8">Putative drug exporter of the RND superfamily</fullName>
    </submittedName>
</protein>
<dbReference type="AlphaFoldDB" id="A0A1H0C6M1"/>
<feature type="transmembrane region" description="Helical" evidence="6">
    <location>
        <begin position="689"/>
        <end position="709"/>
    </location>
</feature>
<keyword evidence="3 6" id="KW-0812">Transmembrane</keyword>
<sequence>MLAWLSRRVVKDAWIVVGTWALVALVCLVASVTGLGGSNLFERAVAGSQSISGTQSAAGEQILATLSGDAETVSLLVTDIDISEPDTQQAVADALEDAHADLRALVGEQNVIDPFVVPGMLSEPAAQMLASADLDGFLMVVTVDPNGDAVAAAEDDAYAREVAQLVARVEARLAQVPDELGGVEPSVRGIVSDDTLMVNAVNDQVRADLFKGELISLPLALLIMVLVFGGFLAAGMPLFGALVSIAGTMGVLYALSFSMDLQSFVINIVTVISLGLSIDYGLLITSRYREELARSRDAEDTATGGRRRRRRTGRRDPLITACVTTTLTTAGRTVLFSALTVAACMFGLALVGTSILRSIGVACLASCLIAVTAALTLVPALLVLLGRRMLRPPLLQRIPVVGAVQRRLGDVTSDKGLFRWIARQVQRMAWVVLVACVVALVVLASPARNLHLLTSTTELLPTDSDQRTYLTVLEENYSAVTQQDATLIIAATGDRVTDFINADVAAVDGIAEVLRVATAGDYTVVYLDLAAEPSSRGAEEAVASIRALAAPADMWVTGQAADQLDFRQAILAALPWVGGFIVLVTFVLLFLMTGSLLVPLKALVINLLSLAASLGVLAWVFQEGHLTGVLGFTPIGGVEAYVVVTAIGVGFGLAMDYEVFLLGRVKEYWDAGADNDTAVAKGLQRSGRIVTFAALIMVVVFLGFVSGELLIVKEIGLALAIVVALDATLVRMLLVPATMTLLGRWNWWAPESLKRVYDRYGLADAPARRPAPSVPATEAGQP</sequence>
<dbReference type="Gene3D" id="1.20.1640.10">
    <property type="entry name" value="Multidrug efflux transporter AcrB transmembrane domain"/>
    <property type="match status" value="2"/>
</dbReference>
<feature type="transmembrane region" description="Helical" evidence="6">
    <location>
        <begin position="264"/>
        <end position="284"/>
    </location>
</feature>
<evidence type="ECO:0000256" key="2">
    <source>
        <dbReference type="ARBA" id="ARBA00022475"/>
    </source>
</evidence>
<dbReference type="RefSeq" id="WP_092535220.1">
    <property type="nucleotide sequence ID" value="NZ_FNIM01000006.1"/>
</dbReference>
<evidence type="ECO:0000256" key="1">
    <source>
        <dbReference type="ARBA" id="ARBA00004651"/>
    </source>
</evidence>
<feature type="transmembrane region" description="Helical" evidence="6">
    <location>
        <begin position="641"/>
        <end position="662"/>
    </location>
</feature>
<dbReference type="PANTHER" id="PTHR33406:SF13">
    <property type="entry name" value="MEMBRANE PROTEIN YDFJ"/>
    <property type="match status" value="1"/>
</dbReference>